<comment type="catalytic activity">
    <reaction evidence="1 5">
        <text>L-glutamyl-[protein] + S-adenosyl-L-methionine = [protein]-L-glutamate 5-O-methyl ester + S-adenosyl-L-homocysteine</text>
        <dbReference type="Rhea" id="RHEA:24452"/>
        <dbReference type="Rhea" id="RHEA-COMP:10208"/>
        <dbReference type="Rhea" id="RHEA-COMP:10311"/>
        <dbReference type="ChEBI" id="CHEBI:29973"/>
        <dbReference type="ChEBI" id="CHEBI:57856"/>
        <dbReference type="ChEBI" id="CHEBI:59789"/>
        <dbReference type="ChEBI" id="CHEBI:82795"/>
        <dbReference type="EC" id="2.1.1.80"/>
    </reaction>
</comment>
<dbReference type="PANTHER" id="PTHR24422">
    <property type="entry name" value="CHEMOTAXIS PROTEIN METHYLTRANSFERASE"/>
    <property type="match status" value="1"/>
</dbReference>
<keyword evidence="4 5" id="KW-0949">S-adenosyl-L-methionine</keyword>
<dbReference type="InterPro" id="IPR022642">
    <property type="entry name" value="CheR_C"/>
</dbReference>
<keyword evidence="2 5" id="KW-0489">Methyltransferase</keyword>
<feature type="binding site" evidence="6">
    <location>
        <position position="88"/>
    </location>
    <ligand>
        <name>S-adenosyl-L-methionine</name>
        <dbReference type="ChEBI" id="CHEBI:59789"/>
    </ligand>
</feature>
<dbReference type="Pfam" id="PF03705">
    <property type="entry name" value="CheR_N"/>
    <property type="match status" value="1"/>
</dbReference>
<dbReference type="InterPro" id="IPR029063">
    <property type="entry name" value="SAM-dependent_MTases_sf"/>
</dbReference>
<dbReference type="Pfam" id="PF01739">
    <property type="entry name" value="CheR"/>
    <property type="match status" value="1"/>
</dbReference>
<dbReference type="GO" id="GO:0032259">
    <property type="term" value="P:methylation"/>
    <property type="evidence" value="ECO:0007669"/>
    <property type="project" value="UniProtKB-KW"/>
</dbReference>
<dbReference type="GO" id="GO:0008983">
    <property type="term" value="F:protein-glutamate O-methyltransferase activity"/>
    <property type="evidence" value="ECO:0007669"/>
    <property type="project" value="UniProtKB-EC"/>
</dbReference>
<evidence type="ECO:0000256" key="4">
    <source>
        <dbReference type="ARBA" id="ARBA00022691"/>
    </source>
</evidence>
<dbReference type="Gene3D" id="3.40.50.150">
    <property type="entry name" value="Vaccinia Virus protein VP39"/>
    <property type="match status" value="1"/>
</dbReference>
<dbReference type="InterPro" id="IPR036804">
    <property type="entry name" value="CheR_N_sf"/>
</dbReference>
<feature type="binding site" evidence="6">
    <location>
        <position position="92"/>
    </location>
    <ligand>
        <name>S-adenosyl-L-methionine</name>
        <dbReference type="ChEBI" id="CHEBI:59789"/>
    </ligand>
</feature>
<feature type="binding site" evidence="6">
    <location>
        <begin position="228"/>
        <end position="229"/>
    </location>
    <ligand>
        <name>S-adenosyl-L-methionine</name>
        <dbReference type="ChEBI" id="CHEBI:59789"/>
    </ligand>
</feature>
<dbReference type="SUPFAM" id="SSF47757">
    <property type="entry name" value="Chemotaxis receptor methyltransferase CheR, N-terminal domain"/>
    <property type="match status" value="1"/>
</dbReference>
<dbReference type="SUPFAM" id="SSF53335">
    <property type="entry name" value="S-adenosyl-L-methionine-dependent methyltransferases"/>
    <property type="match status" value="1"/>
</dbReference>
<dbReference type="PROSITE" id="PS50123">
    <property type="entry name" value="CHER"/>
    <property type="match status" value="1"/>
</dbReference>
<evidence type="ECO:0000256" key="6">
    <source>
        <dbReference type="PIRSR" id="PIRSR000410-1"/>
    </source>
</evidence>
<sequence>MSMVASGVAPREDIPFTDADFQMLAGLARREFGLDLAASKKPLVYSRLSRRVKARGLVSFADYLALVTTKGENEERLALISALTTNVTSFFREKHHFETLTTVCLRQARAKLDAGGRFRIWSAGCSTGQEPYSIAMTILAAWPDALRRDVRVLATDIDPIVVDRARQGIYSGQDAEALGKDPYRKWIRDSDDGTVSITDEPRALITFAELNLMDPWPFKGPFDAIFCRNVAIYFDQPTQQALWQRFAGLLTETGNLFIGHSERISGPAETSLQACGVTSYRKVTESETKPSNRSIQWV</sequence>
<feature type="binding site" evidence="6">
    <location>
        <begin position="211"/>
        <end position="212"/>
    </location>
    <ligand>
        <name>S-adenosyl-L-methionine</name>
        <dbReference type="ChEBI" id="CHEBI:59789"/>
    </ligand>
</feature>
<dbReference type="InterPro" id="IPR026024">
    <property type="entry name" value="Chemotaxis_MeTrfase_CheR"/>
</dbReference>
<dbReference type="InterPro" id="IPR000780">
    <property type="entry name" value="CheR_MeTrfase"/>
</dbReference>
<protein>
    <recommendedName>
        <fullName evidence="5">Chemotaxis protein methyltransferase</fullName>
        <ecNumber evidence="5">2.1.1.80</ecNumber>
    </recommendedName>
</protein>
<evidence type="ECO:0000256" key="2">
    <source>
        <dbReference type="ARBA" id="ARBA00022603"/>
    </source>
</evidence>
<evidence type="ECO:0000256" key="3">
    <source>
        <dbReference type="ARBA" id="ARBA00022679"/>
    </source>
</evidence>
<dbReference type="Proteomes" id="UP000681356">
    <property type="component" value="Unassembled WGS sequence"/>
</dbReference>
<dbReference type="SMART" id="SM00138">
    <property type="entry name" value="MeTrc"/>
    <property type="match status" value="1"/>
</dbReference>
<feature type="binding site" evidence="6">
    <location>
        <position position="86"/>
    </location>
    <ligand>
        <name>S-adenosyl-L-methionine</name>
        <dbReference type="ChEBI" id="CHEBI:59789"/>
    </ligand>
</feature>
<evidence type="ECO:0000313" key="9">
    <source>
        <dbReference type="Proteomes" id="UP000681356"/>
    </source>
</evidence>
<evidence type="ECO:0000256" key="1">
    <source>
        <dbReference type="ARBA" id="ARBA00001541"/>
    </source>
</evidence>
<feature type="binding site" evidence="6">
    <location>
        <position position="130"/>
    </location>
    <ligand>
        <name>S-adenosyl-L-methionine</name>
        <dbReference type="ChEBI" id="CHEBI:59789"/>
    </ligand>
</feature>
<accession>A0A8J7WCD5</accession>
<dbReference type="AlphaFoldDB" id="A0A8J7WCD5"/>
<comment type="function">
    <text evidence="5">Methylation of the membrane-bound methyl-accepting chemotaxis proteins (MCP) to form gamma-glutamyl methyl ester residues in MCP.</text>
</comment>
<dbReference type="Gene3D" id="1.10.155.10">
    <property type="entry name" value="Chemotaxis receptor methyltransferase CheR, N-terminal domain"/>
    <property type="match status" value="1"/>
</dbReference>
<dbReference type="RefSeq" id="WP_212536906.1">
    <property type="nucleotide sequence ID" value="NZ_JAGTUU010000004.1"/>
</dbReference>
<dbReference type="PANTHER" id="PTHR24422:SF19">
    <property type="entry name" value="CHEMOTAXIS PROTEIN METHYLTRANSFERASE"/>
    <property type="match status" value="1"/>
</dbReference>
<dbReference type="InterPro" id="IPR050903">
    <property type="entry name" value="Bact_Chemotaxis_MeTrfase"/>
</dbReference>
<reference evidence="8" key="1">
    <citation type="submission" date="2021-04" db="EMBL/GenBank/DDBJ databases">
        <authorList>
            <person name="Yoon J."/>
        </authorList>
    </citation>
    <scope>NUCLEOTIDE SEQUENCE</scope>
    <source>
        <strain evidence="8">KMU-90</strain>
    </source>
</reference>
<keyword evidence="9" id="KW-1185">Reference proteome</keyword>
<dbReference type="EC" id="2.1.1.80" evidence="5"/>
<evidence type="ECO:0000259" key="7">
    <source>
        <dbReference type="PROSITE" id="PS50123"/>
    </source>
</evidence>
<comment type="caution">
    <text evidence="8">The sequence shown here is derived from an EMBL/GenBank/DDBJ whole genome shotgun (WGS) entry which is preliminary data.</text>
</comment>
<feature type="binding site" evidence="6">
    <location>
        <position position="156"/>
    </location>
    <ligand>
        <name>S-adenosyl-L-methionine</name>
        <dbReference type="ChEBI" id="CHEBI:59789"/>
    </ligand>
</feature>
<evidence type="ECO:0000313" key="8">
    <source>
        <dbReference type="EMBL" id="MBS0124957.1"/>
    </source>
</evidence>
<organism evidence="8 9">
    <name type="scientific">Thetidibacter halocola</name>
    <dbReference type="NCBI Taxonomy" id="2827239"/>
    <lineage>
        <taxon>Bacteria</taxon>
        <taxon>Pseudomonadati</taxon>
        <taxon>Pseudomonadota</taxon>
        <taxon>Alphaproteobacteria</taxon>
        <taxon>Rhodobacterales</taxon>
        <taxon>Roseobacteraceae</taxon>
        <taxon>Thetidibacter</taxon>
    </lineage>
</organism>
<dbReference type="PIRSF" id="PIRSF000410">
    <property type="entry name" value="CheR"/>
    <property type="match status" value="1"/>
</dbReference>
<name>A0A8J7WCD5_9RHOB</name>
<evidence type="ECO:0000256" key="5">
    <source>
        <dbReference type="PIRNR" id="PIRNR000410"/>
    </source>
</evidence>
<proteinExistence type="predicted"/>
<dbReference type="PRINTS" id="PR00996">
    <property type="entry name" value="CHERMTFRASE"/>
</dbReference>
<keyword evidence="3 5" id="KW-0808">Transferase</keyword>
<gene>
    <name evidence="8" type="ORF">KB874_12690</name>
</gene>
<feature type="domain" description="CheR-type methyltransferase" evidence="7">
    <location>
        <begin position="9"/>
        <end position="285"/>
    </location>
</feature>
<dbReference type="EMBL" id="JAGTUU010000004">
    <property type="protein sequence ID" value="MBS0124957.1"/>
    <property type="molecule type" value="Genomic_DNA"/>
</dbReference>
<dbReference type="InterPro" id="IPR022641">
    <property type="entry name" value="CheR_N"/>
</dbReference>
<dbReference type="CDD" id="cd02440">
    <property type="entry name" value="AdoMet_MTases"/>
    <property type="match status" value="1"/>
</dbReference>